<dbReference type="AlphaFoldDB" id="A0A329RV79"/>
<evidence type="ECO:0000256" key="1">
    <source>
        <dbReference type="ARBA" id="ARBA00004123"/>
    </source>
</evidence>
<evidence type="ECO:0008006" key="9">
    <source>
        <dbReference type="Google" id="ProtNLM"/>
    </source>
</evidence>
<organism evidence="7 8">
    <name type="scientific">Phytophthora cactorum</name>
    <dbReference type="NCBI Taxonomy" id="29920"/>
    <lineage>
        <taxon>Eukaryota</taxon>
        <taxon>Sar</taxon>
        <taxon>Stramenopiles</taxon>
        <taxon>Oomycota</taxon>
        <taxon>Peronosporomycetes</taxon>
        <taxon>Peronosporales</taxon>
        <taxon>Peronosporaceae</taxon>
        <taxon>Phytophthora</taxon>
    </lineage>
</organism>
<comment type="subcellular location">
    <subcellularLocation>
        <location evidence="1">Nucleus</location>
    </subcellularLocation>
</comment>
<keyword evidence="4" id="KW-0862">Zinc</keyword>
<evidence type="ECO:0000313" key="7">
    <source>
        <dbReference type="EMBL" id="RAW27272.1"/>
    </source>
</evidence>
<evidence type="ECO:0000256" key="2">
    <source>
        <dbReference type="ARBA" id="ARBA00022723"/>
    </source>
</evidence>
<reference evidence="7 8" key="1">
    <citation type="submission" date="2018-01" db="EMBL/GenBank/DDBJ databases">
        <title>Draft genome of the strawberry crown rot pathogen Phytophthora cactorum.</title>
        <authorList>
            <person name="Armitage A.D."/>
            <person name="Lysoe E."/>
            <person name="Nellist C.F."/>
            <person name="Harrison R.J."/>
            <person name="Brurberg M.B."/>
        </authorList>
    </citation>
    <scope>NUCLEOTIDE SEQUENCE [LARGE SCALE GENOMIC DNA]</scope>
    <source>
        <strain evidence="7 8">10300</strain>
    </source>
</reference>
<protein>
    <recommendedName>
        <fullName evidence="9">HAT C-terminal dimerisation domain-containing protein</fullName>
    </recommendedName>
</protein>
<evidence type="ECO:0000256" key="4">
    <source>
        <dbReference type="ARBA" id="ARBA00022833"/>
    </source>
</evidence>
<dbReference type="Proteomes" id="UP000251314">
    <property type="component" value="Unassembled WGS sequence"/>
</dbReference>
<dbReference type="VEuPathDB" id="FungiDB:PC110_g16342"/>
<dbReference type="InterPro" id="IPR052035">
    <property type="entry name" value="ZnF_BED_domain_contain"/>
</dbReference>
<evidence type="ECO:0000256" key="5">
    <source>
        <dbReference type="ARBA" id="ARBA00023242"/>
    </source>
</evidence>
<keyword evidence="5" id="KW-0539">Nucleus</keyword>
<name>A0A329RV79_9STRA</name>
<sequence length="699" mass="78333">MDANGWVASVPMDAPRRPRGRPPSRSWAFFTTTTEPQKQPSAVCRHCNQLVQYHKKWAQARTHLMKCPQFLRMIDALPPSDMPEWYLAEINRRQQSVAPNRSANIPALFQQNQMPTQTQTPATPFKVIQPIPAPVAMATMMPGNENMAAKNGINTDWKKVEENVAMHLFTTMQMELLLEEKMELPFLLQAFHEYNVDSTLPNKEKLMTELLDRCYDNVKTRLLGFFKSGLVPVTLSMDTEGDEVVNYMATLASSEKRPMYLESVKISSSGDADANAELAARDVARIVEKLSSPVAGYVMPCSTGESRQTRELLEKQFPAMYFHGCMRDALLSLVRQLFTTNTERKRCVTVPFAQDLQQFALQCNDLAFFLPQQEFPSYLRGVTSSTSNMVHVTARRRLTVEEAFVAVLQAEPFLDVDNVLNRLVSSGGNGSNHHPSVAHLQTQLVKIVRSPQFVEKLGKYLEMLGPIHLLLSSLSDNENSTPLLLSEVYSYFSSIVQRFGSNASLQPEEKAALQALVRRQQEHVIGSAHLLAYLLDPVLLGEDLPADTKTEVEQKLMASLRGDGSQLSVSDKEALYTQYMDFKKHALNQKTNKADTLAFRALKERKKSPLQFWFADGSKWPVLQAIACRIFVMPVCAANVASSILRQKTDLLTSDKLTFVRLNSRQLRLVEAEGSSLAALVKKAPTANKANEITASMVV</sequence>
<dbReference type="GO" id="GO:0005634">
    <property type="term" value="C:nucleus"/>
    <property type="evidence" value="ECO:0007669"/>
    <property type="project" value="UniProtKB-SubCell"/>
</dbReference>
<accession>A0A329RV79</accession>
<dbReference type="PANTHER" id="PTHR46481">
    <property type="entry name" value="ZINC FINGER BED DOMAIN-CONTAINING PROTEIN 4"/>
    <property type="match status" value="1"/>
</dbReference>
<keyword evidence="3" id="KW-0863">Zinc-finger</keyword>
<gene>
    <name evidence="7" type="ORF">PC110_g16342</name>
</gene>
<comment type="caution">
    <text evidence="7">The sequence shown here is derived from an EMBL/GenBank/DDBJ whole genome shotgun (WGS) entry which is preliminary data.</text>
</comment>
<dbReference type="PANTHER" id="PTHR46481:SF10">
    <property type="entry name" value="ZINC FINGER BED DOMAIN-CONTAINING PROTEIN 39"/>
    <property type="match status" value="1"/>
</dbReference>
<evidence type="ECO:0000256" key="3">
    <source>
        <dbReference type="ARBA" id="ARBA00022771"/>
    </source>
</evidence>
<proteinExistence type="predicted"/>
<keyword evidence="8" id="KW-1185">Reference proteome</keyword>
<dbReference type="OrthoDB" id="166992at2759"/>
<evidence type="ECO:0000313" key="8">
    <source>
        <dbReference type="Proteomes" id="UP000251314"/>
    </source>
</evidence>
<evidence type="ECO:0000256" key="6">
    <source>
        <dbReference type="SAM" id="MobiDB-lite"/>
    </source>
</evidence>
<feature type="region of interest" description="Disordered" evidence="6">
    <location>
        <begin position="1"/>
        <end position="25"/>
    </location>
</feature>
<keyword evidence="2" id="KW-0479">Metal-binding</keyword>
<dbReference type="EMBL" id="MJFZ01000577">
    <property type="protein sequence ID" value="RAW27272.1"/>
    <property type="molecule type" value="Genomic_DNA"/>
</dbReference>
<dbReference type="SUPFAM" id="SSF53098">
    <property type="entry name" value="Ribonuclease H-like"/>
    <property type="match status" value="1"/>
</dbReference>
<dbReference type="InterPro" id="IPR012337">
    <property type="entry name" value="RNaseH-like_sf"/>
</dbReference>
<dbReference type="GO" id="GO:0008270">
    <property type="term" value="F:zinc ion binding"/>
    <property type="evidence" value="ECO:0007669"/>
    <property type="project" value="UniProtKB-KW"/>
</dbReference>